<dbReference type="Pfam" id="PF20846">
    <property type="entry name" value="PNMA_N"/>
    <property type="match status" value="1"/>
</dbReference>
<accession>A0A8C6SQ71</accession>
<evidence type="ECO:0000259" key="1">
    <source>
        <dbReference type="Pfam" id="PF20846"/>
    </source>
</evidence>
<name>A0A8C6SQ71_9GOBI</name>
<keyword evidence="3" id="KW-1185">Reference proteome</keyword>
<reference evidence="2" key="1">
    <citation type="submission" date="2025-08" db="UniProtKB">
        <authorList>
            <consortium name="Ensembl"/>
        </authorList>
    </citation>
    <scope>IDENTIFICATION</scope>
</reference>
<reference evidence="2" key="2">
    <citation type="submission" date="2025-09" db="UniProtKB">
        <authorList>
            <consortium name="Ensembl"/>
        </authorList>
    </citation>
    <scope>IDENTIFICATION</scope>
</reference>
<evidence type="ECO:0000313" key="2">
    <source>
        <dbReference type="Ensembl" id="ENSNMLP00000009593.1"/>
    </source>
</evidence>
<sequence length="78" mass="8615">MSKVTLKSLNWCRGEGIEVANALMVLGIPEETDIGTIETTLETIKVLGKVRVRGKFFEPVSKTLTSKAPSRDIGHYPR</sequence>
<dbReference type="Ensembl" id="ENSNMLT00000010845.1">
    <property type="protein sequence ID" value="ENSNMLP00000009593.1"/>
    <property type="gene ID" value="ENSNMLG00000006658.1"/>
</dbReference>
<feature type="domain" description="Paraneoplastic antigen Ma-like N-terminal" evidence="1">
    <location>
        <begin position="10"/>
        <end position="58"/>
    </location>
</feature>
<dbReference type="Proteomes" id="UP000694523">
    <property type="component" value="Unplaced"/>
</dbReference>
<dbReference type="InterPro" id="IPR048271">
    <property type="entry name" value="PNMA_N"/>
</dbReference>
<evidence type="ECO:0000313" key="3">
    <source>
        <dbReference type="Proteomes" id="UP000694523"/>
    </source>
</evidence>
<organism evidence="2 3">
    <name type="scientific">Neogobius melanostomus</name>
    <name type="common">round goby</name>
    <dbReference type="NCBI Taxonomy" id="47308"/>
    <lineage>
        <taxon>Eukaryota</taxon>
        <taxon>Metazoa</taxon>
        <taxon>Chordata</taxon>
        <taxon>Craniata</taxon>
        <taxon>Vertebrata</taxon>
        <taxon>Euteleostomi</taxon>
        <taxon>Actinopterygii</taxon>
        <taxon>Neopterygii</taxon>
        <taxon>Teleostei</taxon>
        <taxon>Neoteleostei</taxon>
        <taxon>Acanthomorphata</taxon>
        <taxon>Gobiaria</taxon>
        <taxon>Gobiiformes</taxon>
        <taxon>Gobioidei</taxon>
        <taxon>Gobiidae</taxon>
        <taxon>Benthophilinae</taxon>
        <taxon>Neogobiini</taxon>
        <taxon>Neogobius</taxon>
    </lineage>
</organism>
<proteinExistence type="predicted"/>
<protein>
    <recommendedName>
        <fullName evidence="1">Paraneoplastic antigen Ma-like N-terminal domain-containing protein</fullName>
    </recommendedName>
</protein>
<dbReference type="AlphaFoldDB" id="A0A8C6SQ71"/>